<protein>
    <submittedName>
        <fullName evidence="1">Uncharacterized protein</fullName>
    </submittedName>
</protein>
<keyword evidence="2" id="KW-1185">Reference proteome</keyword>
<evidence type="ECO:0000313" key="2">
    <source>
        <dbReference type="Proteomes" id="UP000032430"/>
    </source>
</evidence>
<organism evidence="1 2">
    <name type="scientific">Legionella fallonii LLAP-10</name>
    <dbReference type="NCBI Taxonomy" id="1212491"/>
    <lineage>
        <taxon>Bacteria</taxon>
        <taxon>Pseudomonadati</taxon>
        <taxon>Pseudomonadota</taxon>
        <taxon>Gammaproteobacteria</taxon>
        <taxon>Legionellales</taxon>
        <taxon>Legionellaceae</taxon>
        <taxon>Legionella</taxon>
    </lineage>
</organism>
<dbReference type="RefSeq" id="WP_045095909.1">
    <property type="nucleotide sequence ID" value="NZ_LN614827.1"/>
</dbReference>
<dbReference type="AlphaFoldDB" id="A0A098G7B5"/>
<reference evidence="2" key="1">
    <citation type="submission" date="2014-09" db="EMBL/GenBank/DDBJ databases">
        <authorList>
            <person name="Gomez-Valero L."/>
        </authorList>
    </citation>
    <scope>NUCLEOTIDE SEQUENCE [LARGE SCALE GENOMIC DNA]</scope>
    <source>
        <strain evidence="2">ATCC700992</strain>
    </source>
</reference>
<dbReference type="OrthoDB" id="5636194at2"/>
<sequence>MLSKIDQLMSKKQFHSMVVKGFSKTTQKFSFNKFDLSYPLFPPREVTDRVQVLRDRLPSGPDLIYRGSEGNDEIVHLLETDRLGKNFEHNSKLPSFDIVGYIRDNDSKYFLSFSPCKETVKPYAAGLSIVPCKGHIIVTGLPKVYTIPHKLLRLNEEMFIRYDQRQHESMTGDAHHYQSIVTMTQNNNEITAIIGASHADDWRPVVTDDLMSIFEVCGPGRILSKFMSSNEIAYVKEWKNPNFTKRVYAIEVVIYENQADFEIMNRNARQMKLIGANERLITINDARALVDSEELNELNALYELPETQRISSVPRNIAIGDQTALVEYVTAILKENPLLAERLELRTPIIT</sequence>
<dbReference type="HOGENOM" id="CLU_789409_0_0_6"/>
<dbReference type="EMBL" id="LN614827">
    <property type="protein sequence ID" value="CEG57400.1"/>
    <property type="molecule type" value="Genomic_DNA"/>
</dbReference>
<dbReference type="Proteomes" id="UP000032430">
    <property type="component" value="Chromosome I"/>
</dbReference>
<dbReference type="KEGG" id="lfa:LFA_2012"/>
<dbReference type="STRING" id="1212491.LFA_2012"/>
<name>A0A098G7B5_9GAMM</name>
<proteinExistence type="predicted"/>
<accession>A0A098G7B5</accession>
<evidence type="ECO:0000313" key="1">
    <source>
        <dbReference type="EMBL" id="CEG57400.1"/>
    </source>
</evidence>
<gene>
    <name evidence="1" type="ORF">LFA_2012</name>
</gene>